<comment type="catalytic activity">
    <reaction evidence="5">
        <text>O-phospho-L-threonyl-[protein] + H2O = L-threonyl-[protein] + phosphate</text>
        <dbReference type="Rhea" id="RHEA:47004"/>
        <dbReference type="Rhea" id="RHEA-COMP:11060"/>
        <dbReference type="Rhea" id="RHEA-COMP:11605"/>
        <dbReference type="ChEBI" id="CHEBI:15377"/>
        <dbReference type="ChEBI" id="CHEBI:30013"/>
        <dbReference type="ChEBI" id="CHEBI:43474"/>
        <dbReference type="ChEBI" id="CHEBI:61977"/>
        <dbReference type="EC" id="3.1.3.16"/>
    </reaction>
</comment>
<gene>
    <name evidence="6" type="ORF">V5O48_004464</name>
</gene>
<comment type="catalytic activity">
    <reaction evidence="4">
        <text>O-phospho-L-seryl-[protein] + H2O = L-seryl-[protein] + phosphate</text>
        <dbReference type="Rhea" id="RHEA:20629"/>
        <dbReference type="Rhea" id="RHEA-COMP:9863"/>
        <dbReference type="Rhea" id="RHEA-COMP:11604"/>
        <dbReference type="ChEBI" id="CHEBI:15377"/>
        <dbReference type="ChEBI" id="CHEBI:29999"/>
        <dbReference type="ChEBI" id="CHEBI:43474"/>
        <dbReference type="ChEBI" id="CHEBI:83421"/>
        <dbReference type="EC" id="3.1.3.16"/>
    </reaction>
</comment>
<keyword evidence="7" id="KW-1185">Reference proteome</keyword>
<dbReference type="PANTHER" id="PTHR45948">
    <property type="entry name" value="DUAL SPECIFICITY PROTEIN PHOSPHATASE DDB_G0269404-RELATED"/>
    <property type="match status" value="1"/>
</dbReference>
<dbReference type="Gene3D" id="3.90.190.10">
    <property type="entry name" value="Protein tyrosine phosphatase superfamily"/>
    <property type="match status" value="1"/>
</dbReference>
<dbReference type="CDD" id="cd14498">
    <property type="entry name" value="DSP"/>
    <property type="match status" value="1"/>
</dbReference>
<protein>
    <recommendedName>
        <fullName evidence="8">Protein-tyrosine-phosphatase</fullName>
    </recommendedName>
</protein>
<keyword evidence="3" id="KW-0904">Protein phosphatase</keyword>
<organism evidence="6 7">
    <name type="scientific">Marasmius crinis-equi</name>
    <dbReference type="NCBI Taxonomy" id="585013"/>
    <lineage>
        <taxon>Eukaryota</taxon>
        <taxon>Fungi</taxon>
        <taxon>Dikarya</taxon>
        <taxon>Basidiomycota</taxon>
        <taxon>Agaricomycotina</taxon>
        <taxon>Agaricomycetes</taxon>
        <taxon>Agaricomycetidae</taxon>
        <taxon>Agaricales</taxon>
        <taxon>Marasmiineae</taxon>
        <taxon>Marasmiaceae</taxon>
        <taxon>Marasmius</taxon>
    </lineage>
</organism>
<evidence type="ECO:0000256" key="1">
    <source>
        <dbReference type="ARBA" id="ARBA00008601"/>
    </source>
</evidence>
<evidence type="ECO:0000313" key="7">
    <source>
        <dbReference type="Proteomes" id="UP001465976"/>
    </source>
</evidence>
<comment type="caution">
    <text evidence="6">The sequence shown here is derived from an EMBL/GenBank/DDBJ whole genome shotgun (WGS) entry which is preliminary data.</text>
</comment>
<evidence type="ECO:0000256" key="3">
    <source>
        <dbReference type="ARBA" id="ARBA00022912"/>
    </source>
</evidence>
<dbReference type="SUPFAM" id="SSF52799">
    <property type="entry name" value="(Phosphotyrosine protein) phosphatases II"/>
    <property type="match status" value="1"/>
</dbReference>
<comment type="similarity">
    <text evidence="1">Belongs to the protein-tyrosine phosphatase family. Non-receptor class dual specificity subfamily.</text>
</comment>
<dbReference type="InterPro" id="IPR029021">
    <property type="entry name" value="Prot-tyrosine_phosphatase-like"/>
</dbReference>
<name>A0ABR3FQ46_9AGAR</name>
<dbReference type="EMBL" id="JBAHYK010000151">
    <property type="protein sequence ID" value="KAL0577523.1"/>
    <property type="molecule type" value="Genomic_DNA"/>
</dbReference>
<accession>A0ABR3FQ46</accession>
<evidence type="ECO:0000256" key="2">
    <source>
        <dbReference type="ARBA" id="ARBA00022801"/>
    </source>
</evidence>
<evidence type="ECO:0000313" key="6">
    <source>
        <dbReference type="EMBL" id="KAL0577523.1"/>
    </source>
</evidence>
<keyword evidence="2" id="KW-0378">Hydrolase</keyword>
<dbReference type="PANTHER" id="PTHR45948:SF2">
    <property type="entry name" value="DUAL SPECIFICITY PROTEIN PHOSPHATASE"/>
    <property type="match status" value="1"/>
</dbReference>
<dbReference type="PRINTS" id="PR01908">
    <property type="entry name" value="ADSPHPHTASE"/>
</dbReference>
<evidence type="ECO:0008006" key="8">
    <source>
        <dbReference type="Google" id="ProtNLM"/>
    </source>
</evidence>
<evidence type="ECO:0000256" key="5">
    <source>
        <dbReference type="ARBA" id="ARBA00048336"/>
    </source>
</evidence>
<dbReference type="Proteomes" id="UP001465976">
    <property type="component" value="Unassembled WGS sequence"/>
</dbReference>
<evidence type="ECO:0000256" key="4">
    <source>
        <dbReference type="ARBA" id="ARBA00047761"/>
    </source>
</evidence>
<reference evidence="6 7" key="1">
    <citation type="submission" date="2024-02" db="EMBL/GenBank/DDBJ databases">
        <title>A draft genome for the cacao thread blight pathogen Marasmius crinis-equi.</title>
        <authorList>
            <person name="Cohen S.P."/>
            <person name="Baruah I.K."/>
            <person name="Amoako-Attah I."/>
            <person name="Bukari Y."/>
            <person name="Meinhardt L.W."/>
            <person name="Bailey B.A."/>
        </authorList>
    </citation>
    <scope>NUCLEOTIDE SEQUENCE [LARGE SCALE GENOMIC DNA]</scope>
    <source>
        <strain evidence="6 7">GH-76</strain>
    </source>
</reference>
<proteinExistence type="inferred from homology"/>
<sequence length="131" mass="14697">MLDRTPSTSTAHIWATVRTSTIQRPPTRLGASLIVPHLYLSDYYTANDGSELARLGITHVISVLEYDVQIPESIRDGNRMHIRIPDKPDADILTHLEKTTEFIRMAIKENENNNVLVRASQGYSVLEGHCG</sequence>